<dbReference type="InterPro" id="IPR020904">
    <property type="entry name" value="Sc_DH/Rdtase_CS"/>
</dbReference>
<evidence type="ECO:0000259" key="4">
    <source>
        <dbReference type="SMART" id="SM00822"/>
    </source>
</evidence>
<gene>
    <name evidence="5" type="ORF">GCM10011363_32770</name>
</gene>
<protein>
    <submittedName>
        <fullName evidence="5">3-oxoacyl-ACP reductase</fullName>
    </submittedName>
</protein>
<proteinExistence type="inferred from homology"/>
<dbReference type="SMART" id="SM00822">
    <property type="entry name" value="PKS_KR"/>
    <property type="match status" value="1"/>
</dbReference>
<organism evidence="5 6">
    <name type="scientific">Marivita lacus</name>
    <dbReference type="NCBI Taxonomy" id="1323742"/>
    <lineage>
        <taxon>Bacteria</taxon>
        <taxon>Pseudomonadati</taxon>
        <taxon>Pseudomonadota</taxon>
        <taxon>Alphaproteobacteria</taxon>
        <taxon>Rhodobacterales</taxon>
        <taxon>Roseobacteraceae</taxon>
        <taxon>Marivita</taxon>
    </lineage>
</organism>
<dbReference type="InterPro" id="IPR002347">
    <property type="entry name" value="SDR_fam"/>
</dbReference>
<comment type="similarity">
    <text evidence="1 3">Belongs to the short-chain dehydrogenases/reductases (SDR) family.</text>
</comment>
<evidence type="ECO:0000256" key="1">
    <source>
        <dbReference type="ARBA" id="ARBA00006484"/>
    </source>
</evidence>
<dbReference type="EMBL" id="BMFC01000010">
    <property type="protein sequence ID" value="GGC13606.1"/>
    <property type="molecule type" value="Genomic_DNA"/>
</dbReference>
<dbReference type="InterPro" id="IPR057326">
    <property type="entry name" value="KR_dom"/>
</dbReference>
<keyword evidence="2" id="KW-0560">Oxidoreductase</keyword>
<evidence type="ECO:0000256" key="2">
    <source>
        <dbReference type="ARBA" id="ARBA00023002"/>
    </source>
</evidence>
<dbReference type="PANTHER" id="PTHR43669:SF12">
    <property type="entry name" value="BLR5618 PROTEIN"/>
    <property type="match status" value="1"/>
</dbReference>
<evidence type="ECO:0000256" key="3">
    <source>
        <dbReference type="RuleBase" id="RU000363"/>
    </source>
</evidence>
<dbReference type="CDD" id="cd05233">
    <property type="entry name" value="SDR_c"/>
    <property type="match status" value="1"/>
</dbReference>
<dbReference type="InterPro" id="IPR036291">
    <property type="entry name" value="NAD(P)-bd_dom_sf"/>
</dbReference>
<sequence>MTQSIIITGAGSGIGKACAEAFLDAGWRVGLIGRRAAPLEEIAAASANALPLPCDVTDEAQVAAAFGVVMERWGRLDALFNNAGAGVFGATIDEIPLEDWKRCIDVNLTGSFLCAQAAFARMRAQDPQGGRIINNGSVSAHVPRWGSAPYTASKHGVTGLTRTISLDGRPFNIACGQIDIGNAETEIVHGLRKQAEEAGKEVEPVMDVAHVASSVLHMASLPLDANVQFLTVMASAMPYIGRG</sequence>
<dbReference type="PANTHER" id="PTHR43669">
    <property type="entry name" value="5-KETO-D-GLUCONATE 5-REDUCTASE"/>
    <property type="match status" value="1"/>
</dbReference>
<dbReference type="PRINTS" id="PR00081">
    <property type="entry name" value="GDHRDH"/>
</dbReference>
<dbReference type="PRINTS" id="PR00080">
    <property type="entry name" value="SDRFAMILY"/>
</dbReference>
<dbReference type="RefSeq" id="WP_188483126.1">
    <property type="nucleotide sequence ID" value="NZ_BMFC01000010.1"/>
</dbReference>
<accession>A0ABQ1L0G9</accession>
<dbReference type="SUPFAM" id="SSF51735">
    <property type="entry name" value="NAD(P)-binding Rossmann-fold domains"/>
    <property type="match status" value="1"/>
</dbReference>
<feature type="domain" description="Ketoreductase" evidence="4">
    <location>
        <begin position="3"/>
        <end position="170"/>
    </location>
</feature>
<dbReference type="Pfam" id="PF00106">
    <property type="entry name" value="adh_short"/>
    <property type="match status" value="1"/>
</dbReference>
<keyword evidence="6" id="KW-1185">Reference proteome</keyword>
<evidence type="ECO:0000313" key="5">
    <source>
        <dbReference type="EMBL" id="GGC13606.1"/>
    </source>
</evidence>
<name>A0ABQ1L0G9_9RHOB</name>
<dbReference type="Gene3D" id="3.40.50.720">
    <property type="entry name" value="NAD(P)-binding Rossmann-like Domain"/>
    <property type="match status" value="1"/>
</dbReference>
<comment type="caution">
    <text evidence="5">The sequence shown here is derived from an EMBL/GenBank/DDBJ whole genome shotgun (WGS) entry which is preliminary data.</text>
</comment>
<reference evidence="6" key="1">
    <citation type="journal article" date="2019" name="Int. J. Syst. Evol. Microbiol.">
        <title>The Global Catalogue of Microorganisms (GCM) 10K type strain sequencing project: providing services to taxonomists for standard genome sequencing and annotation.</title>
        <authorList>
            <consortium name="The Broad Institute Genomics Platform"/>
            <consortium name="The Broad Institute Genome Sequencing Center for Infectious Disease"/>
            <person name="Wu L."/>
            <person name="Ma J."/>
        </authorList>
    </citation>
    <scope>NUCLEOTIDE SEQUENCE [LARGE SCALE GENOMIC DNA]</scope>
    <source>
        <strain evidence="6">CGMCC 1.12478</strain>
    </source>
</reference>
<evidence type="ECO:0000313" key="6">
    <source>
        <dbReference type="Proteomes" id="UP000645462"/>
    </source>
</evidence>
<dbReference type="Proteomes" id="UP000645462">
    <property type="component" value="Unassembled WGS sequence"/>
</dbReference>
<dbReference type="PROSITE" id="PS00061">
    <property type="entry name" value="ADH_SHORT"/>
    <property type="match status" value="1"/>
</dbReference>